<protein>
    <recommendedName>
        <fullName evidence="2">Endonuclease/exonuclease/phosphatase domain-containing protein</fullName>
    </recommendedName>
</protein>
<gene>
    <name evidence="3" type="ORF">SCARR_01692</name>
</gene>
<dbReference type="AlphaFoldDB" id="A0A6C2UID6"/>
<dbReference type="EMBL" id="CAAHFH010000001">
    <property type="protein sequence ID" value="VGO19633.1"/>
    <property type="molecule type" value="Genomic_DNA"/>
</dbReference>
<evidence type="ECO:0000313" key="3">
    <source>
        <dbReference type="EMBL" id="VGO19633.1"/>
    </source>
</evidence>
<feature type="chain" id="PRO_5025456329" description="Endonuclease/exonuclease/phosphatase domain-containing protein" evidence="1">
    <location>
        <begin position="19"/>
        <end position="256"/>
    </location>
</feature>
<dbReference type="Proteomes" id="UP000346198">
    <property type="component" value="Unassembled WGS sequence"/>
</dbReference>
<sequence length="256" mass="28867">MKHLIICIGLFLSFSVLAEPLNVMTYNVYLGFNKKQTLDAGAKWIAAQGVDVLALQELKGFNPERLATAAKKWGHGYSVVFDRKGGFPQGLTSKTPIEKVEQIQPENNPKLRGTLHCKTAGIHFFVVHFDPRNYLNRQKEATAVAKRVIPLVASGEKVVVLGDFNAHSEADRVFLDQQVQLLDKWREKEDARNRSFRDNGELDYLVVKTLLDTGLIDPSKDPVGTFPTRLHFAEESAEDYGRRLNRIDFILAVCRT</sequence>
<feature type="domain" description="Endonuclease/exonuclease/phosphatase" evidence="2">
    <location>
        <begin position="24"/>
        <end position="209"/>
    </location>
</feature>
<proteinExistence type="predicted"/>
<reference evidence="3 4" key="1">
    <citation type="submission" date="2019-04" db="EMBL/GenBank/DDBJ databases">
        <authorList>
            <person name="Van Vliet M D."/>
        </authorList>
    </citation>
    <scope>NUCLEOTIDE SEQUENCE [LARGE SCALE GENOMIC DNA]</scope>
    <source>
        <strain evidence="3 4">F21</strain>
    </source>
</reference>
<dbReference type="SUPFAM" id="SSF56219">
    <property type="entry name" value="DNase I-like"/>
    <property type="match status" value="1"/>
</dbReference>
<evidence type="ECO:0000313" key="4">
    <source>
        <dbReference type="Proteomes" id="UP000346198"/>
    </source>
</evidence>
<dbReference type="InterPro" id="IPR005135">
    <property type="entry name" value="Endo/exonuclease/phosphatase"/>
</dbReference>
<keyword evidence="1" id="KW-0732">Signal</keyword>
<dbReference type="InterPro" id="IPR036691">
    <property type="entry name" value="Endo/exonu/phosph_ase_sf"/>
</dbReference>
<name>A0A6C2UID6_9BACT</name>
<feature type="signal peptide" evidence="1">
    <location>
        <begin position="1"/>
        <end position="18"/>
    </location>
</feature>
<dbReference type="Pfam" id="PF03372">
    <property type="entry name" value="Exo_endo_phos"/>
    <property type="match status" value="1"/>
</dbReference>
<accession>A0A6C2UID6</accession>
<dbReference type="Gene3D" id="3.60.10.10">
    <property type="entry name" value="Endonuclease/exonuclease/phosphatase"/>
    <property type="match status" value="1"/>
</dbReference>
<evidence type="ECO:0000259" key="2">
    <source>
        <dbReference type="Pfam" id="PF03372"/>
    </source>
</evidence>
<keyword evidence="4" id="KW-1185">Reference proteome</keyword>
<dbReference type="GO" id="GO:0003824">
    <property type="term" value="F:catalytic activity"/>
    <property type="evidence" value="ECO:0007669"/>
    <property type="project" value="InterPro"/>
</dbReference>
<dbReference type="RefSeq" id="WP_168433131.1">
    <property type="nucleotide sequence ID" value="NZ_CAAHFH010000001.1"/>
</dbReference>
<organism evidence="3 4">
    <name type="scientific">Pontiella sulfatireligans</name>
    <dbReference type="NCBI Taxonomy" id="2750658"/>
    <lineage>
        <taxon>Bacteria</taxon>
        <taxon>Pseudomonadati</taxon>
        <taxon>Kiritimatiellota</taxon>
        <taxon>Kiritimatiellia</taxon>
        <taxon>Kiritimatiellales</taxon>
        <taxon>Pontiellaceae</taxon>
        <taxon>Pontiella</taxon>
    </lineage>
</organism>
<evidence type="ECO:0000256" key="1">
    <source>
        <dbReference type="SAM" id="SignalP"/>
    </source>
</evidence>